<keyword evidence="5" id="KW-0808">Transferase</keyword>
<evidence type="ECO:0000259" key="11">
    <source>
        <dbReference type="PROSITE" id="PS50109"/>
    </source>
</evidence>
<dbReference type="Gene3D" id="3.30.450.20">
    <property type="entry name" value="PAS domain"/>
    <property type="match status" value="1"/>
</dbReference>
<evidence type="ECO:0000256" key="2">
    <source>
        <dbReference type="ARBA" id="ARBA00006402"/>
    </source>
</evidence>
<accession>A0ABT7B4U4</accession>
<evidence type="ECO:0000256" key="8">
    <source>
        <dbReference type="PROSITE-ProRule" id="PRU00169"/>
    </source>
</evidence>
<dbReference type="SMART" id="SM00387">
    <property type="entry name" value="HATPase_c"/>
    <property type="match status" value="1"/>
</dbReference>
<dbReference type="EMBL" id="JAQOSO010000044">
    <property type="protein sequence ID" value="MDJ1174193.1"/>
    <property type="molecule type" value="Genomic_DNA"/>
</dbReference>
<dbReference type="EC" id="2.7.13.3" evidence="3"/>
<dbReference type="CDD" id="cd00082">
    <property type="entry name" value="HisKA"/>
    <property type="match status" value="1"/>
</dbReference>
<feature type="domain" description="PAS" evidence="13">
    <location>
        <begin position="181"/>
        <end position="206"/>
    </location>
</feature>
<evidence type="ECO:0000256" key="6">
    <source>
        <dbReference type="ARBA" id="ARBA00022777"/>
    </source>
</evidence>
<dbReference type="Pfam" id="PF02518">
    <property type="entry name" value="HATPase_c"/>
    <property type="match status" value="1"/>
</dbReference>
<dbReference type="SUPFAM" id="SSF55781">
    <property type="entry name" value="GAF domain-like"/>
    <property type="match status" value="1"/>
</dbReference>
<feature type="domain" description="Phytochrome chromophore attachment site" evidence="10">
    <location>
        <begin position="310"/>
        <end position="467"/>
    </location>
</feature>
<feature type="coiled-coil region" evidence="9">
    <location>
        <begin position="478"/>
        <end position="508"/>
    </location>
</feature>
<feature type="modified residue" description="4-aspartylphosphate" evidence="8">
    <location>
        <position position="794"/>
    </location>
</feature>
<dbReference type="Proteomes" id="UP001235849">
    <property type="component" value="Unassembled WGS sequence"/>
</dbReference>
<dbReference type="Gene3D" id="3.30.450.40">
    <property type="match status" value="1"/>
</dbReference>
<comment type="catalytic activity">
    <reaction evidence="1">
        <text>ATP + protein L-histidine = ADP + protein N-phospho-L-histidine.</text>
        <dbReference type="EC" id="2.7.13.3"/>
    </reaction>
</comment>
<evidence type="ECO:0000259" key="10">
    <source>
        <dbReference type="PROSITE" id="PS50046"/>
    </source>
</evidence>
<dbReference type="SMART" id="SM00388">
    <property type="entry name" value="HisKA"/>
    <property type="match status" value="1"/>
</dbReference>
<dbReference type="InterPro" id="IPR005467">
    <property type="entry name" value="His_kinase_dom"/>
</dbReference>
<keyword evidence="6" id="KW-0418">Kinase</keyword>
<dbReference type="CDD" id="cd19920">
    <property type="entry name" value="REC_PA4781-like"/>
    <property type="match status" value="1"/>
</dbReference>
<keyword evidence="9" id="KW-0175">Coiled coil</keyword>
<dbReference type="SUPFAM" id="SSF52172">
    <property type="entry name" value="CheY-like"/>
    <property type="match status" value="2"/>
</dbReference>
<dbReference type="Gene3D" id="1.10.287.130">
    <property type="match status" value="1"/>
</dbReference>
<evidence type="ECO:0000256" key="7">
    <source>
        <dbReference type="ARBA" id="ARBA00023012"/>
    </source>
</evidence>
<dbReference type="Pfam" id="PF00072">
    <property type="entry name" value="Response_reg"/>
    <property type="match status" value="2"/>
</dbReference>
<feature type="domain" description="Response regulatory" evidence="12">
    <location>
        <begin position="10"/>
        <end position="126"/>
    </location>
</feature>
<dbReference type="SUPFAM" id="SSF55874">
    <property type="entry name" value="ATPase domain of HSP90 chaperone/DNA topoisomerase II/histidine kinase"/>
    <property type="match status" value="1"/>
</dbReference>
<dbReference type="CDD" id="cd00130">
    <property type="entry name" value="PAS"/>
    <property type="match status" value="1"/>
</dbReference>
<reference evidence="14 15" key="1">
    <citation type="submission" date="2023-01" db="EMBL/GenBank/DDBJ databases">
        <title>Novel diversity within Roseofilum (Cyanobacteria; Desertifilaceae) from marine benthic mats with descriptions of four novel species.</title>
        <authorList>
            <person name="Wang Y."/>
            <person name="Berthold D.E."/>
            <person name="Hu J."/>
            <person name="Lefler F.W."/>
            <person name="Laughinghouse H.D. IV."/>
        </authorList>
    </citation>
    <scope>NUCLEOTIDE SEQUENCE [LARGE SCALE GENOMIC DNA]</scope>
    <source>
        <strain evidence="14 15">BLCC-M114</strain>
    </source>
</reference>
<comment type="caution">
    <text evidence="14">The sequence shown here is derived from an EMBL/GenBank/DDBJ whole genome shotgun (WGS) entry which is preliminary data.</text>
</comment>
<dbReference type="SMART" id="SM00448">
    <property type="entry name" value="REC"/>
    <property type="match status" value="2"/>
</dbReference>
<dbReference type="NCBIfam" id="TIGR00229">
    <property type="entry name" value="sensory_box"/>
    <property type="match status" value="1"/>
</dbReference>
<organism evidence="14 15">
    <name type="scientific">Roseofilum capinflatum BLCC-M114</name>
    <dbReference type="NCBI Taxonomy" id="3022440"/>
    <lineage>
        <taxon>Bacteria</taxon>
        <taxon>Bacillati</taxon>
        <taxon>Cyanobacteriota</taxon>
        <taxon>Cyanophyceae</taxon>
        <taxon>Desertifilales</taxon>
        <taxon>Desertifilaceae</taxon>
        <taxon>Roseofilum</taxon>
        <taxon>Roseofilum capinflatum</taxon>
    </lineage>
</organism>
<dbReference type="PROSITE" id="PS50109">
    <property type="entry name" value="HIS_KIN"/>
    <property type="match status" value="1"/>
</dbReference>
<name>A0ABT7B4U4_9CYAN</name>
<evidence type="ECO:0000256" key="5">
    <source>
        <dbReference type="ARBA" id="ARBA00022679"/>
    </source>
</evidence>
<dbReference type="CDD" id="cd16922">
    <property type="entry name" value="HATPase_EvgS-ArcB-TorS-like"/>
    <property type="match status" value="1"/>
</dbReference>
<evidence type="ECO:0000256" key="9">
    <source>
        <dbReference type="SAM" id="Coils"/>
    </source>
</evidence>
<dbReference type="InterPro" id="IPR004358">
    <property type="entry name" value="Sig_transdc_His_kin-like_C"/>
</dbReference>
<dbReference type="InterPro" id="IPR003594">
    <property type="entry name" value="HATPase_dom"/>
</dbReference>
<dbReference type="Gene3D" id="3.40.50.2300">
    <property type="match status" value="2"/>
</dbReference>
<dbReference type="InterPro" id="IPR011006">
    <property type="entry name" value="CheY-like_superfamily"/>
</dbReference>
<dbReference type="Pfam" id="PF00512">
    <property type="entry name" value="HisKA"/>
    <property type="match status" value="1"/>
</dbReference>
<dbReference type="PROSITE" id="PS50110">
    <property type="entry name" value="RESPONSE_REGULATORY"/>
    <property type="match status" value="2"/>
</dbReference>
<dbReference type="InterPro" id="IPR036890">
    <property type="entry name" value="HATPase_C_sf"/>
</dbReference>
<dbReference type="Pfam" id="PF01590">
    <property type="entry name" value="GAF"/>
    <property type="match status" value="1"/>
</dbReference>
<dbReference type="InterPro" id="IPR016132">
    <property type="entry name" value="Phyto_chromo_attachment"/>
</dbReference>
<dbReference type="RefSeq" id="WP_283766526.1">
    <property type="nucleotide sequence ID" value="NZ_JAQOSO010000044.1"/>
</dbReference>
<dbReference type="PROSITE" id="PS50112">
    <property type="entry name" value="PAS"/>
    <property type="match status" value="1"/>
</dbReference>
<sequence>MVILKSHRPQILIIDDSLNNLHVLCSALKQAGYKTRGVKNSKMALISIQAAPPDLILLDIRMPDLDGYQVCQRLKENSRIAHIPVIFISALDDPIDLIRAFEVGGCDYITKPFQIEEVLVRIKHQLKIRSLEQQLLDQNSQLQHEIEQQEKTKNALQESEEKFSKAFLLSPYPMAIAKYPKGEFIDLNQAFLDITGYSKAETIGQNPRSLNLWANASQRDSLLAELKRSQRIQNYPLEILTKTSEVRSVLISAELLNLQANFYVLCLFNDITERQTIEAERNQVLTELQEKIKLEKATRQVVDRMRSTLDIEQVFRSITQDIRNTLQCDRVGIFRFNADWSGQFVAESVGKGWQSIISNASRSVESDRCFVNLYNQDPQRFTDTYFQNNRSRRYDHSTSYFCVPDIEQAGFNTCYLDLLRQFQASAYLTVPLFTETQLWGLLACYQNGSPRFWTDSEIHFVLEIGEQLGITLQQAKLLASAQRQSQELAQAKDLAEAANEAKSEFLAKMTHELRTPLNAILGFSQILQQDETLNPGVQDYINIIHNSGEHLLRLINDVLDMSQLESGQIKLYPKQFDLSHFLNSLTEIIEARAIAKGLTFQLILADPTPAIVQTDEGKLWQVLINLLDNSIKFTNSGTITLRVSSPSHIRFEVEDTGIGMDSEVLSTLFNPFSNAPSQDGTGLGLALSQRLVNLMGGHIEVRSQINQGSRFSFEIPLILDQSLNTSEPNCSSAVVGLAPNQPNYRILVVEDRWASRQHLVNLLQSVGFQVREVTQSQDVIPLWETWFPHVILMDIHSPAIESQTITETIRSTPKGEETVLIALIPQFTSNRTSDLSAAGWDDYMKQPIQEETVWKKMAKHLGVRYQYAQELTSPQIAPELTPLSTVEDRHSDANPNFENGSDRLQQKLSQMPPDWIDRVSQAARRGSDIELLDLIQSLPSQDQDVADILERWSNNFQFDQILELVETVSHSQELL</sequence>
<dbReference type="InterPro" id="IPR003018">
    <property type="entry name" value="GAF"/>
</dbReference>
<keyword evidence="4 8" id="KW-0597">Phosphoprotein</keyword>
<evidence type="ECO:0000256" key="1">
    <source>
        <dbReference type="ARBA" id="ARBA00000085"/>
    </source>
</evidence>
<dbReference type="InterPro" id="IPR035965">
    <property type="entry name" value="PAS-like_dom_sf"/>
</dbReference>
<dbReference type="SUPFAM" id="SSF55785">
    <property type="entry name" value="PYP-like sensor domain (PAS domain)"/>
    <property type="match status" value="1"/>
</dbReference>
<dbReference type="InterPro" id="IPR036097">
    <property type="entry name" value="HisK_dim/P_sf"/>
</dbReference>
<dbReference type="SMART" id="SM00091">
    <property type="entry name" value="PAS"/>
    <property type="match status" value="1"/>
</dbReference>
<feature type="domain" description="Histidine kinase" evidence="11">
    <location>
        <begin position="508"/>
        <end position="719"/>
    </location>
</feature>
<evidence type="ECO:0000313" key="14">
    <source>
        <dbReference type="EMBL" id="MDJ1174193.1"/>
    </source>
</evidence>
<dbReference type="Gene3D" id="3.30.565.10">
    <property type="entry name" value="Histidine kinase-like ATPase, C-terminal domain"/>
    <property type="match status" value="1"/>
</dbReference>
<proteinExistence type="inferred from homology"/>
<dbReference type="SUPFAM" id="SSF47384">
    <property type="entry name" value="Homodimeric domain of signal transducing histidine kinase"/>
    <property type="match status" value="1"/>
</dbReference>
<dbReference type="PANTHER" id="PTHR43047">
    <property type="entry name" value="TWO-COMPONENT HISTIDINE PROTEIN KINASE"/>
    <property type="match status" value="1"/>
</dbReference>
<gene>
    <name evidence="14" type="ORF">PMG25_08820</name>
</gene>
<evidence type="ECO:0000313" key="15">
    <source>
        <dbReference type="Proteomes" id="UP001235849"/>
    </source>
</evidence>
<dbReference type="PROSITE" id="PS50046">
    <property type="entry name" value="PHYTOCHROME_2"/>
    <property type="match status" value="1"/>
</dbReference>
<dbReference type="PRINTS" id="PR00344">
    <property type="entry name" value="BCTRLSENSOR"/>
</dbReference>
<dbReference type="SMART" id="SM00065">
    <property type="entry name" value="GAF"/>
    <property type="match status" value="1"/>
</dbReference>
<keyword evidence="7" id="KW-0902">Two-component regulatory system</keyword>
<dbReference type="InterPro" id="IPR000014">
    <property type="entry name" value="PAS"/>
</dbReference>
<dbReference type="InterPro" id="IPR001789">
    <property type="entry name" value="Sig_transdc_resp-reg_receiver"/>
</dbReference>
<feature type="domain" description="Response regulatory" evidence="12">
    <location>
        <begin position="745"/>
        <end position="861"/>
    </location>
</feature>
<protein>
    <recommendedName>
        <fullName evidence="3">histidine kinase</fullName>
        <ecNumber evidence="3">2.7.13.3</ecNumber>
    </recommendedName>
</protein>
<dbReference type="InterPro" id="IPR003661">
    <property type="entry name" value="HisK_dim/P_dom"/>
</dbReference>
<feature type="modified residue" description="4-aspartylphosphate" evidence="8">
    <location>
        <position position="59"/>
    </location>
</feature>
<comment type="similarity">
    <text evidence="2">In the N-terminal section; belongs to the phytochrome family.</text>
</comment>
<keyword evidence="15" id="KW-1185">Reference proteome</keyword>
<evidence type="ECO:0000259" key="13">
    <source>
        <dbReference type="PROSITE" id="PS50112"/>
    </source>
</evidence>
<evidence type="ECO:0000259" key="12">
    <source>
        <dbReference type="PROSITE" id="PS50110"/>
    </source>
</evidence>
<dbReference type="Pfam" id="PF13426">
    <property type="entry name" value="PAS_9"/>
    <property type="match status" value="1"/>
</dbReference>
<evidence type="ECO:0000256" key="3">
    <source>
        <dbReference type="ARBA" id="ARBA00012438"/>
    </source>
</evidence>
<evidence type="ECO:0000256" key="4">
    <source>
        <dbReference type="ARBA" id="ARBA00022553"/>
    </source>
</evidence>
<dbReference type="InterPro" id="IPR029016">
    <property type="entry name" value="GAF-like_dom_sf"/>
</dbReference>
<feature type="coiled-coil region" evidence="9">
    <location>
        <begin position="128"/>
        <end position="166"/>
    </location>
</feature>